<dbReference type="Pfam" id="PF00270">
    <property type="entry name" value="DEAD"/>
    <property type="match status" value="1"/>
</dbReference>
<feature type="domain" description="HD Cas3-type" evidence="11">
    <location>
        <begin position="21"/>
        <end position="214"/>
    </location>
</feature>
<keyword evidence="4" id="KW-0479">Metal-binding</keyword>
<keyword evidence="13" id="KW-1185">Reference proteome</keyword>
<dbReference type="SUPFAM" id="SSF52540">
    <property type="entry name" value="P-loop containing nucleoside triphosphate hydrolases"/>
    <property type="match status" value="1"/>
</dbReference>
<reference evidence="12 13" key="1">
    <citation type="submission" date="2024-04" db="EMBL/GenBank/DDBJ databases">
        <title>Defined microbial consortia suppress multidrug-resistant proinflammatory Enterobacteriaceae via ecological control.</title>
        <authorList>
            <person name="Furuichi M."/>
            <person name="Kawaguchi T."/>
            <person name="Pust M."/>
            <person name="Yasuma K."/>
            <person name="Plichta D."/>
            <person name="Hasegawa N."/>
            <person name="Ohya T."/>
            <person name="Bhattarai S."/>
            <person name="Sasajima S."/>
            <person name="Aoto Y."/>
            <person name="Tuganbaev T."/>
            <person name="Yaginuma M."/>
            <person name="Ueda M."/>
            <person name="Okahashi N."/>
            <person name="Amafuji K."/>
            <person name="Kiridooshi Y."/>
            <person name="Sugita K."/>
            <person name="Strazar M."/>
            <person name="Skelly A."/>
            <person name="Suda W."/>
            <person name="Hattori M."/>
            <person name="Nakamoto N."/>
            <person name="Caballero S."/>
            <person name="Norman J."/>
            <person name="Olle B."/>
            <person name="Tanoue T."/>
            <person name="Arita M."/>
            <person name="Bucci V."/>
            <person name="Atarashi K."/>
            <person name="Xavier R."/>
            <person name="Honda K."/>
        </authorList>
    </citation>
    <scope>NUCLEOTIDE SEQUENCE [LARGE SCALE GENOMIC DNA]</scope>
    <source>
        <strain evidence="13">k04-0078-D8-1</strain>
    </source>
</reference>
<keyword evidence="9" id="KW-0051">Antiviral defense</keyword>
<gene>
    <name evidence="12" type="ORF">K040078D81_54770</name>
</gene>
<evidence type="ECO:0000256" key="4">
    <source>
        <dbReference type="ARBA" id="ARBA00022723"/>
    </source>
</evidence>
<evidence type="ECO:0000313" key="12">
    <source>
        <dbReference type="EMBL" id="GAA6411360.1"/>
    </source>
</evidence>
<dbReference type="InterPro" id="IPR011545">
    <property type="entry name" value="DEAD/DEAH_box_helicase_dom"/>
</dbReference>
<dbReference type="PROSITE" id="PS51192">
    <property type="entry name" value="HELICASE_ATP_BIND_1"/>
    <property type="match status" value="1"/>
</dbReference>
<dbReference type="InterPro" id="IPR054712">
    <property type="entry name" value="Cas3-like_dom"/>
</dbReference>
<dbReference type="Pfam" id="PF22590">
    <property type="entry name" value="Cas3-like_C_2"/>
    <property type="match status" value="1"/>
</dbReference>
<dbReference type="CDD" id="cd09641">
    <property type="entry name" value="Cas3''_I"/>
    <property type="match status" value="1"/>
</dbReference>
<comment type="caution">
    <text evidence="12">The sequence shown here is derived from an EMBL/GenBank/DDBJ whole genome shotgun (WGS) entry which is preliminary data.</text>
</comment>
<dbReference type="Proteomes" id="UP001600943">
    <property type="component" value="Unassembled WGS sequence"/>
</dbReference>
<evidence type="ECO:0000256" key="5">
    <source>
        <dbReference type="ARBA" id="ARBA00022741"/>
    </source>
</evidence>
<comment type="similarity">
    <text evidence="2">In the central section; belongs to the CRISPR-associated helicase Cas3 family.</text>
</comment>
<proteinExistence type="inferred from homology"/>
<sequence length="823" mass="93789">MVNKINTNFEKNKYIAHTIPETGDIQFMEQHLLNVEKLSGANCPLQLMKNLAVITAILHDSGKFCIEFQEYMQAVMESNGETVRRRIDHSTAGGRIALNLLPGTLSAKMISIAVYCHHGLQDCIDLESAVSLEEERQKKDIDLQTICSRYFKLYPVEKLKEYCLRAQDDVQILKEEIKTIAKSGGRGRIYGTENFFLGMYERILLSLLLDSDWTDTAAFNQHVDVTFRKTADDTQKIWSQCIRHYENYLTQMTKNKKDSPVDKYRQEISECCRKTAITSCRLYRLTVPTGAGKTLSSLRFALYHAEKFKKKHIIYVAPYNSVLEQNASEIREAIGNPDIVLEHHCNVVQENDEDEERYRQLSESWDCPVIVTTAVQLLNSLYSSGKMSLRRMHVLCNSVIIFDEVQAFPVKCTELFNLAVNFLTSFCGTTVVLCSATQPSLAKIPQNRVFESKEMIEDPSIYAQAFKRTNIIDKTQLKSGGLEVEDLLDFVGELIPKQNKILIIVNTKPCAKEVFKGLKERYGGQQHHYLFHLSANMCPVNRKSVLGNIKKKLDEKKSEEDTVICVSTQLVEAGVDFSFKCVIRSMAGLDNIIQAAGRCNRHRERDRGDVYIVKMSQKAENLSRNRDIRDAQTAMEEVLYQLNSHAEIFSDDLSSQEAVTYYYNRYYLKKVGVETNFPASVNGIQTTLVELLSNNLIGYNRYEAAHKNEPVKRSKMLNQAFKTAGDIFEVIDEDGKVKVVAAYDDTAKNILNQLENPYIDAVSRRRNLRAIQGYTVGISMAMKDRLGRAVSNICEGRILVLSDDYYDEETGVLENPRLKNMFM</sequence>
<evidence type="ECO:0000256" key="2">
    <source>
        <dbReference type="ARBA" id="ARBA00009046"/>
    </source>
</evidence>
<protein>
    <submittedName>
        <fullName evidence="12">CRISPR-associated helicase/endonuclease Cas3</fullName>
    </submittedName>
</protein>
<dbReference type="Gene3D" id="1.10.3210.30">
    <property type="match status" value="1"/>
</dbReference>
<dbReference type="SUPFAM" id="SSF109604">
    <property type="entry name" value="HD-domain/PDEase-like"/>
    <property type="match status" value="1"/>
</dbReference>
<organism evidence="12 13">
    <name type="scientific">Blautia hominis</name>
    <dbReference type="NCBI Taxonomy" id="2025493"/>
    <lineage>
        <taxon>Bacteria</taxon>
        <taxon>Bacillati</taxon>
        <taxon>Bacillota</taxon>
        <taxon>Clostridia</taxon>
        <taxon>Lachnospirales</taxon>
        <taxon>Lachnospiraceae</taxon>
        <taxon>Blautia</taxon>
    </lineage>
</organism>
<dbReference type="PROSITE" id="PS51643">
    <property type="entry name" value="HD_CAS3"/>
    <property type="match status" value="1"/>
</dbReference>
<keyword evidence="3" id="KW-0540">Nuclease</keyword>
<evidence type="ECO:0000313" key="13">
    <source>
        <dbReference type="Proteomes" id="UP001600943"/>
    </source>
</evidence>
<evidence type="ECO:0000256" key="7">
    <source>
        <dbReference type="ARBA" id="ARBA00022806"/>
    </source>
</evidence>
<evidence type="ECO:0000256" key="3">
    <source>
        <dbReference type="ARBA" id="ARBA00022722"/>
    </source>
</evidence>
<name>A0ABQ0BIS1_9FIRM</name>
<dbReference type="InterPro" id="IPR027417">
    <property type="entry name" value="P-loop_NTPase"/>
</dbReference>
<evidence type="ECO:0000256" key="9">
    <source>
        <dbReference type="ARBA" id="ARBA00023118"/>
    </source>
</evidence>
<dbReference type="Pfam" id="PF18019">
    <property type="entry name" value="Cas3_HD"/>
    <property type="match status" value="1"/>
</dbReference>
<dbReference type="PANTHER" id="PTHR24031">
    <property type="entry name" value="RNA HELICASE"/>
    <property type="match status" value="1"/>
</dbReference>
<dbReference type="InterPro" id="IPR038257">
    <property type="entry name" value="CRISPR-assoc_Cas3_HD_sf"/>
</dbReference>
<dbReference type="NCBIfam" id="TIGR01587">
    <property type="entry name" value="cas3_core"/>
    <property type="match status" value="1"/>
</dbReference>
<evidence type="ECO:0000259" key="11">
    <source>
        <dbReference type="PROSITE" id="PS51643"/>
    </source>
</evidence>
<keyword evidence="8" id="KW-0067">ATP-binding</keyword>
<dbReference type="EMBL" id="BAABYW010000002">
    <property type="protein sequence ID" value="GAA6411360.1"/>
    <property type="molecule type" value="Genomic_DNA"/>
</dbReference>
<dbReference type="InterPro" id="IPR006474">
    <property type="entry name" value="Helicase_Cas3_CRISPR-ass_core"/>
</dbReference>
<comment type="similarity">
    <text evidence="1">In the N-terminal section; belongs to the CRISPR-associated nuclease Cas3-HD family.</text>
</comment>
<evidence type="ECO:0000259" key="10">
    <source>
        <dbReference type="PROSITE" id="PS51192"/>
    </source>
</evidence>
<feature type="domain" description="Helicase ATP-binding" evidence="10">
    <location>
        <begin position="274"/>
        <end position="456"/>
    </location>
</feature>
<evidence type="ECO:0000256" key="8">
    <source>
        <dbReference type="ARBA" id="ARBA00022840"/>
    </source>
</evidence>
<dbReference type="NCBIfam" id="TIGR01596">
    <property type="entry name" value="cas3_HD"/>
    <property type="match status" value="1"/>
</dbReference>
<keyword evidence="6" id="KW-0378">Hydrolase</keyword>
<accession>A0ABQ0BIS1</accession>
<evidence type="ECO:0000256" key="1">
    <source>
        <dbReference type="ARBA" id="ARBA00006847"/>
    </source>
</evidence>
<keyword evidence="7" id="KW-0347">Helicase</keyword>
<dbReference type="InterPro" id="IPR006483">
    <property type="entry name" value="CRISPR-assoc_Cas3_HD"/>
</dbReference>
<dbReference type="CDD" id="cd17930">
    <property type="entry name" value="DEXHc_cas3"/>
    <property type="match status" value="1"/>
</dbReference>
<dbReference type="SMART" id="SM00487">
    <property type="entry name" value="DEXDc"/>
    <property type="match status" value="1"/>
</dbReference>
<evidence type="ECO:0000256" key="6">
    <source>
        <dbReference type="ARBA" id="ARBA00022801"/>
    </source>
</evidence>
<keyword evidence="5" id="KW-0547">Nucleotide-binding</keyword>
<dbReference type="InterPro" id="IPR014001">
    <property type="entry name" value="Helicase_ATP-bd"/>
</dbReference>
<dbReference type="Gene3D" id="3.40.50.300">
    <property type="entry name" value="P-loop containing nucleotide triphosphate hydrolases"/>
    <property type="match status" value="2"/>
</dbReference>